<dbReference type="SUPFAM" id="SSF53955">
    <property type="entry name" value="Lysozyme-like"/>
    <property type="match status" value="1"/>
</dbReference>
<dbReference type="Gene3D" id="1.10.530.10">
    <property type="match status" value="1"/>
</dbReference>
<evidence type="ECO:0000259" key="1">
    <source>
        <dbReference type="Pfam" id="PF19489"/>
    </source>
</evidence>
<sequence length="199" mass="23164">MIRTWRGVTAGRLGLAFLAVGLLALGGCATAPPRNSQNICQVFAQYPSWYRDARAAQKRWGTPVNVLMAFVRRESGFRAKARPARPWFLFIPLPRRSSAYGYAQAQDPVWKEYRKENGHWFKSRKRMGSSLDFLGWYTDRIHRELGISKWDPKHLYLAYHEGIGGYRSGQWRHDRHLLQTADEVDHLAREYGAQLRRCR</sequence>
<dbReference type="Pfam" id="PF19489">
    <property type="entry name" value="SLT_4"/>
    <property type="match status" value="1"/>
</dbReference>
<dbReference type="EMBL" id="CP042807">
    <property type="protein sequence ID" value="QEE23759.1"/>
    <property type="molecule type" value="Genomic_DNA"/>
</dbReference>
<reference evidence="2 3" key="1">
    <citation type="submission" date="2019-08" db="EMBL/GenBank/DDBJ databases">
        <title>Complete genome sequence of Rhodanobacter glycinis strain T01E-68 isolated from tomato root.</title>
        <authorList>
            <person name="Weon H.-Y."/>
            <person name="Lee S.A."/>
        </authorList>
    </citation>
    <scope>NUCLEOTIDE SEQUENCE [LARGE SCALE GENOMIC DNA]</scope>
    <source>
        <strain evidence="2 3">T01E-68</strain>
    </source>
</reference>
<dbReference type="AlphaFoldDB" id="A0A5B9DWM5"/>
<evidence type="ECO:0000313" key="3">
    <source>
        <dbReference type="Proteomes" id="UP000321807"/>
    </source>
</evidence>
<dbReference type="InterPro" id="IPR045795">
    <property type="entry name" value="SLT_4"/>
</dbReference>
<dbReference type="RefSeq" id="WP_147626446.1">
    <property type="nucleotide sequence ID" value="NZ_CP042807.1"/>
</dbReference>
<gene>
    <name evidence="2" type="ORF">CS053_03950</name>
</gene>
<organism evidence="2 3">
    <name type="scientific">Rhodanobacter glycinis</name>
    <dbReference type="NCBI Taxonomy" id="582702"/>
    <lineage>
        <taxon>Bacteria</taxon>
        <taxon>Pseudomonadati</taxon>
        <taxon>Pseudomonadota</taxon>
        <taxon>Gammaproteobacteria</taxon>
        <taxon>Lysobacterales</taxon>
        <taxon>Rhodanobacteraceae</taxon>
        <taxon>Rhodanobacter</taxon>
    </lineage>
</organism>
<protein>
    <recommendedName>
        <fullName evidence="1">Transglycosylase SLT domain-containing protein</fullName>
    </recommendedName>
</protein>
<accession>A0A5B9DWM5</accession>
<evidence type="ECO:0000313" key="2">
    <source>
        <dbReference type="EMBL" id="QEE23759.1"/>
    </source>
</evidence>
<dbReference type="Proteomes" id="UP000321807">
    <property type="component" value="Chromosome"/>
</dbReference>
<feature type="domain" description="Transglycosylase SLT" evidence="1">
    <location>
        <begin position="18"/>
        <end position="198"/>
    </location>
</feature>
<name>A0A5B9DWM5_9GAMM</name>
<dbReference type="PROSITE" id="PS51257">
    <property type="entry name" value="PROKAR_LIPOPROTEIN"/>
    <property type="match status" value="1"/>
</dbReference>
<proteinExistence type="predicted"/>
<dbReference type="InterPro" id="IPR023346">
    <property type="entry name" value="Lysozyme-like_dom_sf"/>
</dbReference>
<dbReference type="KEGG" id="rgl:CS053_03950"/>